<evidence type="ECO:0000256" key="1">
    <source>
        <dbReference type="ARBA" id="ARBA00004141"/>
    </source>
</evidence>
<dbReference type="PRINTS" id="PR00249">
    <property type="entry name" value="GPCRSECRETIN"/>
</dbReference>
<organism evidence="7 8">
    <name type="scientific">Megaselia scalaris</name>
    <name type="common">Humpbacked fly</name>
    <name type="synonym">Phora scalaris</name>
    <dbReference type="NCBI Taxonomy" id="36166"/>
    <lineage>
        <taxon>Eukaryota</taxon>
        <taxon>Metazoa</taxon>
        <taxon>Ecdysozoa</taxon>
        <taxon>Arthropoda</taxon>
        <taxon>Hexapoda</taxon>
        <taxon>Insecta</taxon>
        <taxon>Pterygota</taxon>
        <taxon>Neoptera</taxon>
        <taxon>Endopterygota</taxon>
        <taxon>Diptera</taxon>
        <taxon>Brachycera</taxon>
        <taxon>Muscomorpha</taxon>
        <taxon>Platypezoidea</taxon>
        <taxon>Phoridae</taxon>
        <taxon>Megaseliini</taxon>
        <taxon>Megaselia</taxon>
    </lineage>
</organism>
<dbReference type="Gene3D" id="1.20.1070.10">
    <property type="entry name" value="Rhodopsin 7-helix transmembrane proteins"/>
    <property type="match status" value="1"/>
</dbReference>
<keyword evidence="8" id="KW-1185">Reference proteome</keyword>
<sequence>MLVEGLYLYILVVKTFSGDNIKFNTYALIGWGGPALFSLTWVISKGLTLSTNNEQGDIGCIWMHESTVDWIFQGPVCTVLIINLIFLLRIMWI</sequence>
<dbReference type="EMBL" id="CAQQ02138309">
    <property type="status" value="NOT_ANNOTATED_CDS"/>
    <property type="molecule type" value="Genomic_DNA"/>
</dbReference>
<dbReference type="PROSITE" id="PS50261">
    <property type="entry name" value="G_PROTEIN_RECEP_F2_4"/>
    <property type="match status" value="1"/>
</dbReference>
<accession>T1GE43</accession>
<dbReference type="PANTHER" id="PTHR45620">
    <property type="entry name" value="PDF RECEPTOR-LIKE PROTEIN-RELATED"/>
    <property type="match status" value="1"/>
</dbReference>
<dbReference type="InterPro" id="IPR000832">
    <property type="entry name" value="GPCR_2_secretin-like"/>
</dbReference>
<dbReference type="EnsemblMetazoa" id="MESCA001601-RA">
    <property type="protein sequence ID" value="MESCA001601-PA"/>
    <property type="gene ID" value="MESCA001601"/>
</dbReference>
<proteinExistence type="predicted"/>
<dbReference type="GO" id="GO:0007166">
    <property type="term" value="P:cell surface receptor signaling pathway"/>
    <property type="evidence" value="ECO:0007669"/>
    <property type="project" value="InterPro"/>
</dbReference>
<dbReference type="InterPro" id="IPR017981">
    <property type="entry name" value="GPCR_2-like_7TM"/>
</dbReference>
<dbReference type="GO" id="GO:0007188">
    <property type="term" value="P:adenylate cyclase-modulating G protein-coupled receptor signaling pathway"/>
    <property type="evidence" value="ECO:0007669"/>
    <property type="project" value="TreeGrafter"/>
</dbReference>
<dbReference type="EMBL" id="CAQQ02138310">
    <property type="status" value="NOT_ANNOTATED_CDS"/>
    <property type="molecule type" value="Genomic_DNA"/>
</dbReference>
<dbReference type="PANTHER" id="PTHR45620:SF15">
    <property type="entry name" value="DIURETIC HORMONE 44 RECEPTOR 1-RELATED"/>
    <property type="match status" value="1"/>
</dbReference>
<evidence type="ECO:0000313" key="8">
    <source>
        <dbReference type="Proteomes" id="UP000015102"/>
    </source>
</evidence>
<reference evidence="8" key="1">
    <citation type="submission" date="2013-02" db="EMBL/GenBank/DDBJ databases">
        <authorList>
            <person name="Hughes D."/>
        </authorList>
    </citation>
    <scope>NUCLEOTIDE SEQUENCE</scope>
    <source>
        <strain>Durham</strain>
        <strain evidence="8">NC isolate 2 -- Noor lab</strain>
    </source>
</reference>
<keyword evidence="3 5" id="KW-1133">Transmembrane helix</keyword>
<evidence type="ECO:0000313" key="7">
    <source>
        <dbReference type="EnsemblMetazoa" id="MESCA001601-PA"/>
    </source>
</evidence>
<dbReference type="GO" id="GO:0008528">
    <property type="term" value="F:G protein-coupled peptide receptor activity"/>
    <property type="evidence" value="ECO:0007669"/>
    <property type="project" value="TreeGrafter"/>
</dbReference>
<feature type="transmembrane region" description="Helical" evidence="5">
    <location>
        <begin position="70"/>
        <end position="92"/>
    </location>
</feature>
<evidence type="ECO:0000256" key="4">
    <source>
        <dbReference type="ARBA" id="ARBA00023136"/>
    </source>
</evidence>
<evidence type="ECO:0000259" key="6">
    <source>
        <dbReference type="PROSITE" id="PS50261"/>
    </source>
</evidence>
<keyword evidence="4 5" id="KW-0472">Membrane</keyword>
<keyword evidence="2 5" id="KW-0812">Transmembrane</keyword>
<protein>
    <recommendedName>
        <fullName evidence="6">G-protein coupled receptors family 2 profile 2 domain-containing protein</fullName>
    </recommendedName>
</protein>
<feature type="transmembrane region" description="Helical" evidence="5">
    <location>
        <begin position="23"/>
        <end position="43"/>
    </location>
</feature>
<dbReference type="Pfam" id="PF00002">
    <property type="entry name" value="7tm_2"/>
    <property type="match status" value="1"/>
</dbReference>
<evidence type="ECO:0000256" key="2">
    <source>
        <dbReference type="ARBA" id="ARBA00022692"/>
    </source>
</evidence>
<dbReference type="AlphaFoldDB" id="T1GE43"/>
<name>T1GE43_MEGSC</name>
<feature type="domain" description="G-protein coupled receptors family 2 profile 2" evidence="6">
    <location>
        <begin position="1"/>
        <end position="93"/>
    </location>
</feature>
<dbReference type="GO" id="GO:0017046">
    <property type="term" value="F:peptide hormone binding"/>
    <property type="evidence" value="ECO:0007669"/>
    <property type="project" value="TreeGrafter"/>
</dbReference>
<evidence type="ECO:0000256" key="3">
    <source>
        <dbReference type="ARBA" id="ARBA00022989"/>
    </source>
</evidence>
<comment type="subcellular location">
    <subcellularLocation>
        <location evidence="1">Membrane</location>
        <topology evidence="1">Multi-pass membrane protein</topology>
    </subcellularLocation>
</comment>
<dbReference type="STRING" id="36166.T1GE43"/>
<dbReference type="InterPro" id="IPR050332">
    <property type="entry name" value="GPCR_2"/>
</dbReference>
<dbReference type="HOGENOM" id="CLU_2402166_0_0_1"/>
<evidence type="ECO:0000256" key="5">
    <source>
        <dbReference type="SAM" id="Phobius"/>
    </source>
</evidence>
<dbReference type="GO" id="GO:0005886">
    <property type="term" value="C:plasma membrane"/>
    <property type="evidence" value="ECO:0007669"/>
    <property type="project" value="TreeGrafter"/>
</dbReference>
<reference evidence="7" key="2">
    <citation type="submission" date="2015-06" db="UniProtKB">
        <authorList>
            <consortium name="EnsemblMetazoa"/>
        </authorList>
    </citation>
    <scope>IDENTIFICATION</scope>
</reference>
<dbReference type="Proteomes" id="UP000015102">
    <property type="component" value="Unassembled WGS sequence"/>
</dbReference>